<proteinExistence type="inferred from homology"/>
<keyword evidence="4" id="KW-0862">Zinc</keyword>
<evidence type="ECO:0000256" key="4">
    <source>
        <dbReference type="ARBA" id="ARBA00022833"/>
    </source>
</evidence>
<dbReference type="PANTHER" id="PTHR24388">
    <property type="entry name" value="ZINC FINGER PROTEIN"/>
    <property type="match status" value="1"/>
</dbReference>
<evidence type="ECO:0000256" key="1">
    <source>
        <dbReference type="ARBA" id="ARBA00022723"/>
    </source>
</evidence>
<dbReference type="PANTHER" id="PTHR24388:SF102">
    <property type="entry name" value="ZINC FINGER PROTEIN 407"/>
    <property type="match status" value="1"/>
</dbReference>
<evidence type="ECO:0000313" key="9">
    <source>
        <dbReference type="EnsemblMetazoa" id="ACHR002390-PA"/>
    </source>
</evidence>
<evidence type="ECO:0000256" key="2">
    <source>
        <dbReference type="ARBA" id="ARBA00022737"/>
    </source>
</evidence>
<protein>
    <recommendedName>
        <fullName evidence="8">C2H2-type domain-containing protein</fullName>
    </recommendedName>
</protein>
<dbReference type="AlphaFoldDB" id="A0A182JV58"/>
<organism evidence="9 10">
    <name type="scientific">Anopheles christyi</name>
    <dbReference type="NCBI Taxonomy" id="43041"/>
    <lineage>
        <taxon>Eukaryota</taxon>
        <taxon>Metazoa</taxon>
        <taxon>Ecdysozoa</taxon>
        <taxon>Arthropoda</taxon>
        <taxon>Hexapoda</taxon>
        <taxon>Insecta</taxon>
        <taxon>Pterygota</taxon>
        <taxon>Neoptera</taxon>
        <taxon>Endopterygota</taxon>
        <taxon>Diptera</taxon>
        <taxon>Nematocera</taxon>
        <taxon>Culicoidea</taxon>
        <taxon>Culicidae</taxon>
        <taxon>Anophelinae</taxon>
        <taxon>Anopheles</taxon>
    </lineage>
</organism>
<dbReference type="VEuPathDB" id="VectorBase:ACHR002390"/>
<reference evidence="10" key="1">
    <citation type="submission" date="2013-03" db="EMBL/GenBank/DDBJ databases">
        <title>The Genome Sequence of Anopheles christyi ACHKN1017.</title>
        <authorList>
            <consortium name="The Broad Institute Genomics Platform"/>
            <person name="Neafsey D.E."/>
            <person name="Besansky N."/>
            <person name="Walker B."/>
            <person name="Young S.K."/>
            <person name="Zeng Q."/>
            <person name="Gargeya S."/>
            <person name="Fitzgerald M."/>
            <person name="Haas B."/>
            <person name="Abouelleil A."/>
            <person name="Allen A.W."/>
            <person name="Alvarado L."/>
            <person name="Arachchi H.M."/>
            <person name="Berlin A.M."/>
            <person name="Chapman S.B."/>
            <person name="Gainer-Dewar J."/>
            <person name="Goldberg J."/>
            <person name="Griggs A."/>
            <person name="Gujja S."/>
            <person name="Hansen M."/>
            <person name="Howarth C."/>
            <person name="Imamovic A."/>
            <person name="Ireland A."/>
            <person name="Larimer J."/>
            <person name="McCowan C."/>
            <person name="Murphy C."/>
            <person name="Pearson M."/>
            <person name="Poon T.W."/>
            <person name="Priest M."/>
            <person name="Roberts A."/>
            <person name="Saif S."/>
            <person name="Shea T."/>
            <person name="Sisk P."/>
            <person name="Sykes S."/>
            <person name="Wortman J."/>
            <person name="Nusbaum C."/>
            <person name="Birren B."/>
        </authorList>
    </citation>
    <scope>NUCLEOTIDE SEQUENCE [LARGE SCALE GENOMIC DNA]</scope>
    <source>
        <strain evidence="10">ACHKN1017</strain>
    </source>
</reference>
<dbReference type="PROSITE" id="PS50157">
    <property type="entry name" value="ZINC_FINGER_C2H2_2"/>
    <property type="match status" value="1"/>
</dbReference>
<dbReference type="FunFam" id="3.30.160.60:FF:000100">
    <property type="entry name" value="Zinc finger 45-like"/>
    <property type="match status" value="1"/>
</dbReference>
<evidence type="ECO:0000256" key="7">
    <source>
        <dbReference type="PROSITE-ProRule" id="PRU00042"/>
    </source>
</evidence>
<keyword evidence="3 7" id="KW-0863">Zinc-finger</keyword>
<evidence type="ECO:0000256" key="5">
    <source>
        <dbReference type="ARBA" id="ARBA00023242"/>
    </source>
</evidence>
<dbReference type="GO" id="GO:0008270">
    <property type="term" value="F:zinc ion binding"/>
    <property type="evidence" value="ECO:0007669"/>
    <property type="project" value="UniProtKB-KW"/>
</dbReference>
<evidence type="ECO:0000256" key="3">
    <source>
        <dbReference type="ARBA" id="ARBA00022771"/>
    </source>
</evidence>
<evidence type="ECO:0000256" key="6">
    <source>
        <dbReference type="ARBA" id="ARBA00037948"/>
    </source>
</evidence>
<comment type="similarity">
    <text evidence="6">Belongs to the snail C2H2-type zinc-finger protein family.</text>
</comment>
<feature type="domain" description="C2H2-type" evidence="8">
    <location>
        <begin position="2"/>
        <end position="29"/>
    </location>
</feature>
<dbReference type="EnsemblMetazoa" id="ACHR002390-RA">
    <property type="protein sequence ID" value="ACHR002390-PA"/>
    <property type="gene ID" value="ACHR002390"/>
</dbReference>
<dbReference type="FunFam" id="3.30.160.60:FF:000448">
    <property type="entry name" value="RE1-silencing transcription factor A"/>
    <property type="match status" value="1"/>
</dbReference>
<dbReference type="STRING" id="43041.A0A182JV58"/>
<dbReference type="Gene3D" id="3.30.160.60">
    <property type="entry name" value="Classic Zinc Finger"/>
    <property type="match status" value="2"/>
</dbReference>
<dbReference type="InterPro" id="IPR036236">
    <property type="entry name" value="Znf_C2H2_sf"/>
</dbReference>
<dbReference type="SMART" id="SM00355">
    <property type="entry name" value="ZnF_C2H2"/>
    <property type="match status" value="3"/>
</dbReference>
<dbReference type="SUPFAM" id="SSF57667">
    <property type="entry name" value="beta-beta-alpha zinc fingers"/>
    <property type="match status" value="1"/>
</dbReference>
<accession>A0A182JV58</accession>
<dbReference type="InterPro" id="IPR013087">
    <property type="entry name" value="Znf_C2H2_type"/>
</dbReference>
<keyword evidence="5" id="KW-0539">Nucleus</keyword>
<evidence type="ECO:0000259" key="8">
    <source>
        <dbReference type="PROSITE" id="PS50157"/>
    </source>
</evidence>
<dbReference type="GO" id="GO:0000978">
    <property type="term" value="F:RNA polymerase II cis-regulatory region sequence-specific DNA binding"/>
    <property type="evidence" value="ECO:0007669"/>
    <property type="project" value="TreeGrafter"/>
</dbReference>
<sequence>MFKCEQCDFASRIPGHLRRHQLVHTGSKPFSCPHCDYSCNNIENLRKHVISTSKHKGKFLYECKLCIGKANEGSVPQYGTNFQREFKEHLQSCHNLSPEEVKISTASLL</sequence>
<dbReference type="Proteomes" id="UP000075881">
    <property type="component" value="Unassembled WGS sequence"/>
</dbReference>
<dbReference type="GO" id="GO:0000981">
    <property type="term" value="F:DNA-binding transcription factor activity, RNA polymerase II-specific"/>
    <property type="evidence" value="ECO:0007669"/>
    <property type="project" value="TreeGrafter"/>
</dbReference>
<dbReference type="InterPro" id="IPR050527">
    <property type="entry name" value="Snail/Krueppel_Znf"/>
</dbReference>
<reference evidence="9" key="2">
    <citation type="submission" date="2020-05" db="UniProtKB">
        <authorList>
            <consortium name="EnsemblMetazoa"/>
        </authorList>
    </citation>
    <scope>IDENTIFICATION</scope>
    <source>
        <strain evidence="9">ACHKN1017</strain>
    </source>
</reference>
<keyword evidence="10" id="KW-1185">Reference proteome</keyword>
<evidence type="ECO:0000313" key="10">
    <source>
        <dbReference type="Proteomes" id="UP000075881"/>
    </source>
</evidence>
<keyword evidence="1" id="KW-0479">Metal-binding</keyword>
<keyword evidence="2" id="KW-0677">Repeat</keyword>
<name>A0A182JV58_9DIPT</name>